<reference evidence="1 2" key="1">
    <citation type="submission" date="2023-10" db="EMBL/GenBank/DDBJ databases">
        <title>Chromosome-scale genome assembly provides insights into flower coloration mechanisms of Canna indica.</title>
        <authorList>
            <person name="Li C."/>
        </authorList>
    </citation>
    <scope>NUCLEOTIDE SEQUENCE [LARGE SCALE GENOMIC DNA]</scope>
    <source>
        <tissue evidence="1">Flower</tissue>
    </source>
</reference>
<proteinExistence type="predicted"/>
<keyword evidence="2" id="KW-1185">Reference proteome</keyword>
<name>A0AAQ3K5E3_9LILI</name>
<dbReference type="PANTHER" id="PTHR34666">
    <property type="entry name" value="EXPRESSED PROTEIN"/>
    <property type="match status" value="1"/>
</dbReference>
<evidence type="ECO:0000313" key="2">
    <source>
        <dbReference type="Proteomes" id="UP001327560"/>
    </source>
</evidence>
<organism evidence="1 2">
    <name type="scientific">Canna indica</name>
    <name type="common">Indian-shot</name>
    <dbReference type="NCBI Taxonomy" id="4628"/>
    <lineage>
        <taxon>Eukaryota</taxon>
        <taxon>Viridiplantae</taxon>
        <taxon>Streptophyta</taxon>
        <taxon>Embryophyta</taxon>
        <taxon>Tracheophyta</taxon>
        <taxon>Spermatophyta</taxon>
        <taxon>Magnoliopsida</taxon>
        <taxon>Liliopsida</taxon>
        <taxon>Zingiberales</taxon>
        <taxon>Cannaceae</taxon>
        <taxon>Canna</taxon>
    </lineage>
</organism>
<protein>
    <submittedName>
        <fullName evidence="1">Uncharacterized protein</fullName>
    </submittedName>
</protein>
<dbReference type="AlphaFoldDB" id="A0AAQ3K5E3"/>
<accession>A0AAQ3K5E3</accession>
<gene>
    <name evidence="1" type="ORF">Cni_G11077</name>
</gene>
<evidence type="ECO:0000313" key="1">
    <source>
        <dbReference type="EMBL" id="WOL02358.1"/>
    </source>
</evidence>
<sequence>MEEFSFPAIAVDPCSLPFPHFAASPLWFQMQPKARSEEAAKTDEERMDLLWESFNEELRRLSYEHKREKSLVASVAAELCCLRALSESDGSRRSIVHRRRPSVVLILKVLKKLFLFQNG</sequence>
<dbReference type="Proteomes" id="UP001327560">
    <property type="component" value="Chromosome 3"/>
</dbReference>
<dbReference type="PANTHER" id="PTHR34666:SF1">
    <property type="entry name" value="OS02G0554800 PROTEIN"/>
    <property type="match status" value="1"/>
</dbReference>
<dbReference type="EMBL" id="CP136892">
    <property type="protein sequence ID" value="WOL02358.1"/>
    <property type="molecule type" value="Genomic_DNA"/>
</dbReference>